<feature type="compositionally biased region" description="Basic and acidic residues" evidence="1">
    <location>
        <begin position="137"/>
        <end position="147"/>
    </location>
</feature>
<gene>
    <name evidence="2" type="ORF">GOP47_0021220</name>
</gene>
<feature type="non-terminal residue" evidence="2">
    <location>
        <position position="1"/>
    </location>
</feature>
<evidence type="ECO:0000313" key="2">
    <source>
        <dbReference type="EMBL" id="KAI5064550.1"/>
    </source>
</evidence>
<feature type="compositionally biased region" description="Basic and acidic residues" evidence="1">
    <location>
        <begin position="100"/>
        <end position="114"/>
    </location>
</feature>
<proteinExistence type="predicted"/>
<evidence type="ECO:0000256" key="1">
    <source>
        <dbReference type="SAM" id="MobiDB-lite"/>
    </source>
</evidence>
<name>A0A9D4UAY6_ADICA</name>
<organism evidence="2 3">
    <name type="scientific">Adiantum capillus-veneris</name>
    <name type="common">Maidenhair fern</name>
    <dbReference type="NCBI Taxonomy" id="13818"/>
    <lineage>
        <taxon>Eukaryota</taxon>
        <taxon>Viridiplantae</taxon>
        <taxon>Streptophyta</taxon>
        <taxon>Embryophyta</taxon>
        <taxon>Tracheophyta</taxon>
        <taxon>Polypodiopsida</taxon>
        <taxon>Polypodiidae</taxon>
        <taxon>Polypodiales</taxon>
        <taxon>Pteridineae</taxon>
        <taxon>Pteridaceae</taxon>
        <taxon>Vittarioideae</taxon>
        <taxon>Adiantum</taxon>
    </lineage>
</organism>
<protein>
    <submittedName>
        <fullName evidence="2">Uncharacterized protein</fullName>
    </submittedName>
</protein>
<reference evidence="2" key="1">
    <citation type="submission" date="2021-01" db="EMBL/GenBank/DDBJ databases">
        <title>Adiantum capillus-veneris genome.</title>
        <authorList>
            <person name="Fang Y."/>
            <person name="Liao Q."/>
        </authorList>
    </citation>
    <scope>NUCLEOTIDE SEQUENCE</scope>
    <source>
        <strain evidence="2">H3</strain>
        <tissue evidence="2">Leaf</tissue>
    </source>
</reference>
<accession>A0A9D4UAY6</accession>
<comment type="caution">
    <text evidence="2">The sequence shown here is derived from an EMBL/GenBank/DDBJ whole genome shotgun (WGS) entry which is preliminary data.</text>
</comment>
<dbReference type="EMBL" id="JABFUD020000020">
    <property type="protein sequence ID" value="KAI5064550.1"/>
    <property type="molecule type" value="Genomic_DNA"/>
</dbReference>
<keyword evidence="3" id="KW-1185">Reference proteome</keyword>
<feature type="region of interest" description="Disordered" evidence="1">
    <location>
        <begin position="68"/>
        <end position="147"/>
    </location>
</feature>
<dbReference type="AlphaFoldDB" id="A0A9D4UAY6"/>
<dbReference type="Proteomes" id="UP000886520">
    <property type="component" value="Chromosome 20"/>
</dbReference>
<evidence type="ECO:0000313" key="3">
    <source>
        <dbReference type="Proteomes" id="UP000886520"/>
    </source>
</evidence>
<sequence>LAWESRHLQVEGEEFGKVVGVQEKTAICMGEGKRRRVEGRGHDRDLVQKPRGLQLIKTKELEVYGVYAGPPGREQENEPQTAGMKEGSPEVASRVNKGWHTKEKGPPKGRHSGEAEQSGSRFTGLAEAESGRGAGCGEDHMKPAQRS</sequence>